<evidence type="ECO:0000256" key="2">
    <source>
        <dbReference type="ARBA" id="ARBA00022692"/>
    </source>
</evidence>
<dbReference type="Gene3D" id="1.10.3720.10">
    <property type="entry name" value="MetI-like"/>
    <property type="match status" value="1"/>
</dbReference>
<evidence type="ECO:0000256" key="5">
    <source>
        <dbReference type="SAM" id="Phobius"/>
    </source>
</evidence>
<comment type="caution">
    <text evidence="7">The sequence shown here is derived from an EMBL/GenBank/DDBJ whole genome shotgun (WGS) entry which is preliminary data.</text>
</comment>
<dbReference type="AlphaFoldDB" id="A0ABD4Z538"/>
<dbReference type="CDD" id="cd06261">
    <property type="entry name" value="TM_PBP2"/>
    <property type="match status" value="1"/>
</dbReference>
<dbReference type="NCBIfam" id="NF038017">
    <property type="entry name" value="ABC_perm1"/>
    <property type="match status" value="1"/>
</dbReference>
<evidence type="ECO:0000256" key="3">
    <source>
        <dbReference type="ARBA" id="ARBA00022989"/>
    </source>
</evidence>
<organism evidence="7 8">
    <name type="scientific">Ignisphaera cupida</name>
    <dbReference type="NCBI Taxonomy" id="3050454"/>
    <lineage>
        <taxon>Archaea</taxon>
        <taxon>Thermoproteota</taxon>
        <taxon>Thermoprotei</taxon>
        <taxon>Desulfurococcales</taxon>
        <taxon>Desulfurococcaceae</taxon>
        <taxon>Ignisphaera</taxon>
    </lineage>
</organism>
<dbReference type="InterPro" id="IPR049783">
    <property type="entry name" value="ABC_perm_TupB-like"/>
</dbReference>
<proteinExistence type="predicted"/>
<evidence type="ECO:0000313" key="7">
    <source>
        <dbReference type="EMBL" id="MDK6027874.1"/>
    </source>
</evidence>
<dbReference type="InterPro" id="IPR000515">
    <property type="entry name" value="MetI-like"/>
</dbReference>
<evidence type="ECO:0000256" key="4">
    <source>
        <dbReference type="ARBA" id="ARBA00023136"/>
    </source>
</evidence>
<evidence type="ECO:0000259" key="6">
    <source>
        <dbReference type="PROSITE" id="PS50928"/>
    </source>
</evidence>
<dbReference type="RefSeq" id="WP_285272854.1">
    <property type="nucleotide sequence ID" value="NZ_JASNVW010000001.1"/>
</dbReference>
<evidence type="ECO:0000256" key="1">
    <source>
        <dbReference type="ARBA" id="ARBA00004141"/>
    </source>
</evidence>
<evidence type="ECO:0000313" key="8">
    <source>
        <dbReference type="Proteomes" id="UP001529235"/>
    </source>
</evidence>
<name>A0ABD4Z538_9CREN</name>
<dbReference type="Proteomes" id="UP001529235">
    <property type="component" value="Unassembled WGS sequence"/>
</dbReference>
<gene>
    <name evidence="7" type="ORF">QPL79_00645</name>
</gene>
<feature type="domain" description="ABC transmembrane type-1" evidence="6">
    <location>
        <begin position="9"/>
        <end position="205"/>
    </location>
</feature>
<keyword evidence="4 5" id="KW-0472">Membrane</keyword>
<feature type="transmembrane region" description="Helical" evidence="5">
    <location>
        <begin position="81"/>
        <end position="103"/>
    </location>
</feature>
<keyword evidence="3 5" id="KW-1133">Transmembrane helix</keyword>
<accession>A0ABD4Z538</accession>
<comment type="subcellular location">
    <subcellularLocation>
        <location evidence="1">Membrane</location>
        <topology evidence="1">Multi-pass membrane protein</topology>
    </subcellularLocation>
</comment>
<protein>
    <submittedName>
        <fullName evidence="7">ABC transporter permease</fullName>
    </submittedName>
</protein>
<sequence length="215" mass="23419">MVESLLSVTMRSLYVSSASSLIAFVVAIALSFYITRMGKRIVEMVTGIFEALVGVPTTAIGLVVYMLLYPGGPLGPLRILYTPYAIIFGEFFVALPVAFTFMIRHVHSAREYVRELVLSLGGLEKQVTAFLLRELTPVLLSSYLLAFSRAIGELGVALIAGGGIEGYTNVLTTAIAIQTSIGNYEYAIYLGLILILITVAIVLSLKILGEYIIWR</sequence>
<feature type="transmembrane region" description="Helical" evidence="5">
    <location>
        <begin position="47"/>
        <end position="69"/>
    </location>
</feature>
<keyword evidence="8" id="KW-1185">Reference proteome</keyword>
<dbReference type="PANTHER" id="PTHR43632">
    <property type="entry name" value="PERMEASE COMPONENT OF TUNGSTATE ABC TRANSPORTER"/>
    <property type="match status" value="1"/>
</dbReference>
<dbReference type="PANTHER" id="PTHR43632:SF1">
    <property type="entry name" value="PERMEASE COMPONENT OF TUNGSTATE ABC TRANSPORTER"/>
    <property type="match status" value="1"/>
</dbReference>
<keyword evidence="2 5" id="KW-0812">Transmembrane</keyword>
<feature type="transmembrane region" description="Helical" evidence="5">
    <location>
        <begin position="186"/>
        <end position="208"/>
    </location>
</feature>
<dbReference type="SUPFAM" id="SSF161098">
    <property type="entry name" value="MetI-like"/>
    <property type="match status" value="1"/>
</dbReference>
<dbReference type="InterPro" id="IPR035906">
    <property type="entry name" value="MetI-like_sf"/>
</dbReference>
<dbReference type="GO" id="GO:0016020">
    <property type="term" value="C:membrane"/>
    <property type="evidence" value="ECO:0007669"/>
    <property type="project" value="UniProtKB-SubCell"/>
</dbReference>
<feature type="transmembrane region" description="Helical" evidence="5">
    <location>
        <begin position="12"/>
        <end position="35"/>
    </location>
</feature>
<reference evidence="7 8" key="1">
    <citation type="submission" date="2023-05" db="EMBL/GenBank/DDBJ databases">
        <title>A new hyperthermophilic archaea 'Ignisphaera cupida' sp. nov. and description of the family 'Ignisphaeraceae' fam. nov.</title>
        <authorList>
            <person name="Podosokorskaya O.A."/>
            <person name="Elcheninov A.G."/>
            <person name="Klukina A."/>
            <person name="Merkel A.Y."/>
        </authorList>
    </citation>
    <scope>NUCLEOTIDE SEQUENCE [LARGE SCALE GENOMIC DNA]</scope>
    <source>
        <strain evidence="7 8">4213-co</strain>
    </source>
</reference>
<dbReference type="PROSITE" id="PS50928">
    <property type="entry name" value="ABC_TM1"/>
    <property type="match status" value="1"/>
</dbReference>
<dbReference type="EMBL" id="JASNVW010000001">
    <property type="protein sequence ID" value="MDK6027874.1"/>
    <property type="molecule type" value="Genomic_DNA"/>
</dbReference>